<sequence length="237" mass="24278">MTPGAPAAIVVGGGKGIAGAATRELARSGFRVAALSPNGSGRELAESLGGVGLAGSNRSASDLAAIIDLAMTTFGRIDAVVNSSGHGAAGPVLELTDDDWLDGLNGYLLNVVRMARLVTPHLIAAGGGAIVNVSTSSPFEPNPGYPVSATFRAGLAAFTKLYSDEYGPAGIRMNNVLPGWTKEDPSSIAPEWTERIPLRRAASAAEVARTIRFLATDDSSYITGQNIRVDGGASRSV</sequence>
<protein>
    <submittedName>
        <fullName evidence="2">SDR family oxidoreductase</fullName>
    </submittedName>
</protein>
<dbReference type="PANTHER" id="PTHR42760">
    <property type="entry name" value="SHORT-CHAIN DEHYDROGENASES/REDUCTASES FAMILY MEMBER"/>
    <property type="match status" value="1"/>
</dbReference>
<dbReference type="Gene3D" id="3.40.50.720">
    <property type="entry name" value="NAD(P)-binding Rossmann-like Domain"/>
    <property type="match status" value="1"/>
</dbReference>
<gene>
    <name evidence="2" type="ORF">ACFPJ4_09735</name>
</gene>
<evidence type="ECO:0000313" key="3">
    <source>
        <dbReference type="Proteomes" id="UP001596039"/>
    </source>
</evidence>
<dbReference type="SUPFAM" id="SSF51735">
    <property type="entry name" value="NAD(P)-binding Rossmann-fold domains"/>
    <property type="match status" value="1"/>
</dbReference>
<dbReference type="Pfam" id="PF13561">
    <property type="entry name" value="adh_short_C2"/>
    <property type="match status" value="1"/>
</dbReference>
<dbReference type="InterPro" id="IPR002347">
    <property type="entry name" value="SDR_fam"/>
</dbReference>
<organism evidence="2 3">
    <name type="scientific">Lysinimonas soli</name>
    <dbReference type="NCBI Taxonomy" id="1074233"/>
    <lineage>
        <taxon>Bacteria</taxon>
        <taxon>Bacillati</taxon>
        <taxon>Actinomycetota</taxon>
        <taxon>Actinomycetes</taxon>
        <taxon>Micrococcales</taxon>
        <taxon>Microbacteriaceae</taxon>
        <taxon>Lysinimonas</taxon>
    </lineage>
</organism>
<reference evidence="3" key="1">
    <citation type="journal article" date="2019" name="Int. J. Syst. Evol. Microbiol.">
        <title>The Global Catalogue of Microorganisms (GCM) 10K type strain sequencing project: providing services to taxonomists for standard genome sequencing and annotation.</title>
        <authorList>
            <consortium name="The Broad Institute Genomics Platform"/>
            <consortium name="The Broad Institute Genome Sequencing Center for Infectious Disease"/>
            <person name="Wu L."/>
            <person name="Ma J."/>
        </authorList>
    </citation>
    <scope>NUCLEOTIDE SEQUENCE [LARGE SCALE GENOMIC DNA]</scope>
    <source>
        <strain evidence="3">CGMCC 4.6997</strain>
    </source>
</reference>
<dbReference type="PRINTS" id="PR00081">
    <property type="entry name" value="GDHRDH"/>
</dbReference>
<evidence type="ECO:0000256" key="1">
    <source>
        <dbReference type="ARBA" id="ARBA00006484"/>
    </source>
</evidence>
<comment type="caution">
    <text evidence="2">The sequence shown here is derived from an EMBL/GenBank/DDBJ whole genome shotgun (WGS) entry which is preliminary data.</text>
</comment>
<comment type="similarity">
    <text evidence="1">Belongs to the short-chain dehydrogenases/reductases (SDR) family.</text>
</comment>
<evidence type="ECO:0000313" key="2">
    <source>
        <dbReference type="EMBL" id="MFC5502518.1"/>
    </source>
</evidence>
<dbReference type="EMBL" id="JBHSMG010000002">
    <property type="protein sequence ID" value="MFC5502518.1"/>
    <property type="molecule type" value="Genomic_DNA"/>
</dbReference>
<dbReference type="RefSeq" id="WP_386740210.1">
    <property type="nucleotide sequence ID" value="NZ_JBHSMG010000002.1"/>
</dbReference>
<proteinExistence type="inferred from homology"/>
<keyword evidence="3" id="KW-1185">Reference proteome</keyword>
<accession>A0ABW0NRE1</accession>
<dbReference type="InterPro" id="IPR036291">
    <property type="entry name" value="NAD(P)-bd_dom_sf"/>
</dbReference>
<dbReference type="Proteomes" id="UP001596039">
    <property type="component" value="Unassembled WGS sequence"/>
</dbReference>
<name>A0ABW0NRE1_9MICO</name>
<dbReference type="PANTHER" id="PTHR42760:SF135">
    <property type="entry name" value="BLL7886 PROTEIN"/>
    <property type="match status" value="1"/>
</dbReference>